<comment type="caution">
    <text evidence="1">The sequence shown here is derived from an EMBL/GenBank/DDBJ whole genome shotgun (WGS) entry which is preliminary data.</text>
</comment>
<keyword evidence="2" id="KW-1185">Reference proteome</keyword>
<dbReference type="EMBL" id="JASPKZ010000450">
    <property type="protein sequence ID" value="KAJ9600077.1"/>
    <property type="molecule type" value="Genomic_DNA"/>
</dbReference>
<proteinExistence type="predicted"/>
<organism evidence="1 2">
    <name type="scientific">Diploptera punctata</name>
    <name type="common">Pacific beetle cockroach</name>
    <dbReference type="NCBI Taxonomy" id="6984"/>
    <lineage>
        <taxon>Eukaryota</taxon>
        <taxon>Metazoa</taxon>
        <taxon>Ecdysozoa</taxon>
        <taxon>Arthropoda</taxon>
        <taxon>Hexapoda</taxon>
        <taxon>Insecta</taxon>
        <taxon>Pterygota</taxon>
        <taxon>Neoptera</taxon>
        <taxon>Polyneoptera</taxon>
        <taxon>Dictyoptera</taxon>
        <taxon>Blattodea</taxon>
        <taxon>Blaberoidea</taxon>
        <taxon>Blaberidae</taxon>
        <taxon>Diplopterinae</taxon>
        <taxon>Diploptera</taxon>
    </lineage>
</organism>
<dbReference type="AlphaFoldDB" id="A0AAD8AKY3"/>
<evidence type="ECO:0000313" key="1">
    <source>
        <dbReference type="EMBL" id="KAJ9600077.1"/>
    </source>
</evidence>
<accession>A0AAD8AKY3</accession>
<protein>
    <submittedName>
        <fullName evidence="1">Uncharacterized protein</fullName>
    </submittedName>
</protein>
<feature type="non-terminal residue" evidence="1">
    <location>
        <position position="119"/>
    </location>
</feature>
<evidence type="ECO:0000313" key="2">
    <source>
        <dbReference type="Proteomes" id="UP001233999"/>
    </source>
</evidence>
<reference evidence="1" key="2">
    <citation type="submission" date="2023-05" db="EMBL/GenBank/DDBJ databases">
        <authorList>
            <person name="Fouks B."/>
        </authorList>
    </citation>
    <scope>NUCLEOTIDE SEQUENCE</scope>
    <source>
        <strain evidence="1">Stay&amp;Tobe</strain>
        <tissue evidence="1">Testes</tissue>
    </source>
</reference>
<reference evidence="1" key="1">
    <citation type="journal article" date="2023" name="IScience">
        <title>Live-bearing cockroach genome reveals convergent evolutionary mechanisms linked to viviparity in insects and beyond.</title>
        <authorList>
            <person name="Fouks B."/>
            <person name="Harrison M.C."/>
            <person name="Mikhailova A.A."/>
            <person name="Marchal E."/>
            <person name="English S."/>
            <person name="Carruthers M."/>
            <person name="Jennings E.C."/>
            <person name="Chiamaka E.L."/>
            <person name="Frigard R.A."/>
            <person name="Pippel M."/>
            <person name="Attardo G.M."/>
            <person name="Benoit J.B."/>
            <person name="Bornberg-Bauer E."/>
            <person name="Tobe S.S."/>
        </authorList>
    </citation>
    <scope>NUCLEOTIDE SEQUENCE</scope>
    <source>
        <strain evidence="1">Stay&amp;Tobe</strain>
    </source>
</reference>
<name>A0AAD8AKY3_DIPPU</name>
<gene>
    <name evidence="1" type="ORF">L9F63_009619</name>
</gene>
<sequence length="119" mass="13134">RLIEDSVLIALVFGKRTGGSARRPNECFVLEPSEMIVAILRALGGLVVSIRKYAWDSFQLEAIGTAKVFKNTYPPSCVTSKLAAPDGMSLRESGDRYPPSRSRDGRTVTYINIDLSNRK</sequence>
<dbReference type="Proteomes" id="UP001233999">
    <property type="component" value="Unassembled WGS sequence"/>
</dbReference>
<feature type="non-terminal residue" evidence="1">
    <location>
        <position position="1"/>
    </location>
</feature>